<proteinExistence type="predicted"/>
<dbReference type="AlphaFoldDB" id="A0A8J8TB43"/>
<evidence type="ECO:0000313" key="1">
    <source>
        <dbReference type="EMBL" id="TNV87978.1"/>
    </source>
</evidence>
<gene>
    <name evidence="1" type="ORF">FGO68_gene13338</name>
</gene>
<dbReference type="Proteomes" id="UP000785679">
    <property type="component" value="Unassembled WGS sequence"/>
</dbReference>
<name>A0A8J8TB43_HALGN</name>
<reference evidence="1" key="1">
    <citation type="submission" date="2019-06" db="EMBL/GenBank/DDBJ databases">
        <authorList>
            <person name="Zheng W."/>
        </authorList>
    </citation>
    <scope>NUCLEOTIDE SEQUENCE</scope>
    <source>
        <strain evidence="1">QDHG01</strain>
    </source>
</reference>
<accession>A0A8J8TB43</accession>
<organism evidence="1 2">
    <name type="scientific">Halteria grandinella</name>
    <dbReference type="NCBI Taxonomy" id="5974"/>
    <lineage>
        <taxon>Eukaryota</taxon>
        <taxon>Sar</taxon>
        <taxon>Alveolata</taxon>
        <taxon>Ciliophora</taxon>
        <taxon>Intramacronucleata</taxon>
        <taxon>Spirotrichea</taxon>
        <taxon>Stichotrichia</taxon>
        <taxon>Sporadotrichida</taxon>
        <taxon>Halteriidae</taxon>
        <taxon>Halteria</taxon>
    </lineage>
</organism>
<protein>
    <submittedName>
        <fullName evidence="1">Uncharacterized protein</fullName>
    </submittedName>
</protein>
<sequence>MEKVNRSKPRSTLHGIYKPSRLSYPTSYVQVLSNQVQYTKEEQATSFHHLLLSFCLSIQIQILNSTFLSLFTCRILYYKPLYRLRFCETSR</sequence>
<evidence type="ECO:0000313" key="2">
    <source>
        <dbReference type="Proteomes" id="UP000785679"/>
    </source>
</evidence>
<comment type="caution">
    <text evidence="1">The sequence shown here is derived from an EMBL/GenBank/DDBJ whole genome shotgun (WGS) entry which is preliminary data.</text>
</comment>
<keyword evidence="2" id="KW-1185">Reference proteome</keyword>
<dbReference type="EMBL" id="RRYP01000115">
    <property type="protein sequence ID" value="TNV87978.1"/>
    <property type="molecule type" value="Genomic_DNA"/>
</dbReference>